<evidence type="ECO:0000313" key="2">
    <source>
        <dbReference type="EMBL" id="SOB57659.1"/>
    </source>
</evidence>
<dbReference type="InterPro" id="IPR011990">
    <property type="entry name" value="TPR-like_helical_dom_sf"/>
</dbReference>
<proteinExistence type="predicted"/>
<dbReference type="Proteomes" id="UP000219215">
    <property type="component" value="Chromosome DPRO"/>
</dbReference>
<sequence>MKKLMVLLIVLVLAGCGAQKSDLNIGHAFVKDGNCAEALPYLDQTISNPDDLMDIAYAFFLKARCAEKAGEMAKAYEYLYTTKRVTCYSVEHETNVNLNTYARSEYCQEGLPAKLKELEPSAGDVKAIRQQVDSRLHAKYLEQFVVNK</sequence>
<dbReference type="KEGG" id="pprf:DPRO_0772"/>
<dbReference type="SUPFAM" id="SSF48452">
    <property type="entry name" value="TPR-like"/>
    <property type="match status" value="1"/>
</dbReference>
<dbReference type="OrthoDB" id="5465105at2"/>
<protein>
    <recommendedName>
        <fullName evidence="4">Lipoprotein</fullName>
    </recommendedName>
</protein>
<dbReference type="EMBL" id="LT907975">
    <property type="protein sequence ID" value="SOB57659.1"/>
    <property type="molecule type" value="Genomic_DNA"/>
</dbReference>
<feature type="chain" id="PRO_5012722447" description="Lipoprotein" evidence="1">
    <location>
        <begin position="21"/>
        <end position="148"/>
    </location>
</feature>
<evidence type="ECO:0000256" key="1">
    <source>
        <dbReference type="SAM" id="SignalP"/>
    </source>
</evidence>
<name>A0A2C8F525_9BACT</name>
<evidence type="ECO:0008006" key="4">
    <source>
        <dbReference type="Google" id="ProtNLM"/>
    </source>
</evidence>
<dbReference type="PROSITE" id="PS51257">
    <property type="entry name" value="PROKAR_LIPOPROTEIN"/>
    <property type="match status" value="1"/>
</dbReference>
<accession>A0A2C8F525</accession>
<organism evidence="2 3">
    <name type="scientific">Pseudodesulfovibrio profundus</name>
    <dbReference type="NCBI Taxonomy" id="57320"/>
    <lineage>
        <taxon>Bacteria</taxon>
        <taxon>Pseudomonadati</taxon>
        <taxon>Thermodesulfobacteriota</taxon>
        <taxon>Desulfovibrionia</taxon>
        <taxon>Desulfovibrionales</taxon>
        <taxon>Desulfovibrionaceae</taxon>
    </lineage>
</organism>
<reference evidence="3" key="1">
    <citation type="submission" date="2017-09" db="EMBL/GenBank/DDBJ databases">
        <authorList>
            <person name="Regsiter A."/>
            <person name="William W."/>
        </authorList>
    </citation>
    <scope>NUCLEOTIDE SEQUENCE [LARGE SCALE GENOMIC DNA]</scope>
    <source>
        <strain evidence="3">500-1</strain>
    </source>
</reference>
<evidence type="ECO:0000313" key="3">
    <source>
        <dbReference type="Proteomes" id="UP000219215"/>
    </source>
</evidence>
<dbReference type="RefSeq" id="WP_097010870.1">
    <property type="nucleotide sequence ID" value="NZ_LT907975.1"/>
</dbReference>
<gene>
    <name evidence="2" type="ORF">DPRO_0772</name>
</gene>
<feature type="signal peptide" evidence="1">
    <location>
        <begin position="1"/>
        <end position="20"/>
    </location>
</feature>
<keyword evidence="3" id="KW-1185">Reference proteome</keyword>
<dbReference type="AlphaFoldDB" id="A0A2C8F525"/>
<keyword evidence="1" id="KW-0732">Signal</keyword>